<dbReference type="EMBL" id="BAABJP010000020">
    <property type="protein sequence ID" value="GAA5160545.1"/>
    <property type="molecule type" value="Genomic_DNA"/>
</dbReference>
<evidence type="ECO:0000313" key="2">
    <source>
        <dbReference type="Proteomes" id="UP001428817"/>
    </source>
</evidence>
<protein>
    <submittedName>
        <fullName evidence="1">Uncharacterized protein</fullName>
    </submittedName>
</protein>
<comment type="caution">
    <text evidence="1">The sequence shown here is derived from an EMBL/GenBank/DDBJ whole genome shotgun (WGS) entry which is preliminary data.</text>
</comment>
<dbReference type="Proteomes" id="UP001428817">
    <property type="component" value="Unassembled WGS sequence"/>
</dbReference>
<accession>A0ABP9QEH0</accession>
<organism evidence="1 2">
    <name type="scientific">Pseudonocardia eucalypti</name>
    <dbReference type="NCBI Taxonomy" id="648755"/>
    <lineage>
        <taxon>Bacteria</taxon>
        <taxon>Bacillati</taxon>
        <taxon>Actinomycetota</taxon>
        <taxon>Actinomycetes</taxon>
        <taxon>Pseudonocardiales</taxon>
        <taxon>Pseudonocardiaceae</taxon>
        <taxon>Pseudonocardia</taxon>
    </lineage>
</organism>
<gene>
    <name evidence="1" type="ORF">GCM10023321_43440</name>
</gene>
<keyword evidence="2" id="KW-1185">Reference proteome</keyword>
<reference evidence="2" key="1">
    <citation type="journal article" date="2019" name="Int. J. Syst. Evol. Microbiol.">
        <title>The Global Catalogue of Microorganisms (GCM) 10K type strain sequencing project: providing services to taxonomists for standard genome sequencing and annotation.</title>
        <authorList>
            <consortium name="The Broad Institute Genomics Platform"/>
            <consortium name="The Broad Institute Genome Sequencing Center for Infectious Disease"/>
            <person name="Wu L."/>
            <person name="Ma J."/>
        </authorList>
    </citation>
    <scope>NUCLEOTIDE SEQUENCE [LARGE SCALE GENOMIC DNA]</scope>
    <source>
        <strain evidence="2">JCM 18303</strain>
    </source>
</reference>
<sequence>MHPEYRDLVRVELVLGEFDLDNCMLSGEVRGRETVLAEAEAPAAEKPVLVYLDRTPTNPGRQPNLDGRPR</sequence>
<evidence type="ECO:0000313" key="1">
    <source>
        <dbReference type="EMBL" id="GAA5160545.1"/>
    </source>
</evidence>
<name>A0ABP9QEH0_9PSEU</name>
<proteinExistence type="predicted"/>